<evidence type="ECO:0000313" key="15">
    <source>
        <dbReference type="EMBL" id="TGN75300.1"/>
    </source>
</evidence>
<dbReference type="Gene3D" id="3.40.50.720">
    <property type="entry name" value="NAD(P)-binding Rossmann-like Domain"/>
    <property type="match status" value="1"/>
</dbReference>
<accession>A0A4Z1D0Y5</accession>
<keyword evidence="8" id="KW-0333">Golgi apparatus</keyword>
<dbReference type="SUPFAM" id="SSF51735">
    <property type="entry name" value="NAD(P)-binding Rossmann-fold domains"/>
    <property type="match status" value="1"/>
</dbReference>
<evidence type="ECO:0000313" key="16">
    <source>
        <dbReference type="Proteomes" id="UP000298513"/>
    </source>
</evidence>
<dbReference type="RefSeq" id="WP_135794206.1">
    <property type="nucleotide sequence ID" value="NZ_BNBQ01000013.1"/>
</dbReference>
<keyword evidence="6" id="KW-1133">Transmembrane helix</keyword>
<proteinExistence type="predicted"/>
<protein>
    <submittedName>
        <fullName evidence="15">SDR family oxidoreductase</fullName>
    </submittedName>
</protein>
<dbReference type="UniPathway" id="UPA00796">
    <property type="reaction ID" value="UER00771"/>
</dbReference>
<evidence type="ECO:0000256" key="3">
    <source>
        <dbReference type="ARBA" id="ARBA00022692"/>
    </source>
</evidence>
<keyword evidence="7" id="KW-0520">NAD</keyword>
<feature type="region of interest" description="Disordered" evidence="13">
    <location>
        <begin position="342"/>
        <end position="365"/>
    </location>
</feature>
<dbReference type="Pfam" id="PF01370">
    <property type="entry name" value="Epimerase"/>
    <property type="match status" value="1"/>
</dbReference>
<feature type="domain" description="NAD-dependent epimerase/dehydratase" evidence="14">
    <location>
        <begin position="3"/>
        <end position="236"/>
    </location>
</feature>
<evidence type="ECO:0000256" key="5">
    <source>
        <dbReference type="ARBA" id="ARBA00022968"/>
    </source>
</evidence>
<dbReference type="AlphaFoldDB" id="A0A4Z1D0Y5"/>
<evidence type="ECO:0000256" key="4">
    <source>
        <dbReference type="ARBA" id="ARBA00022793"/>
    </source>
</evidence>
<keyword evidence="4" id="KW-0210">Decarboxylase</keyword>
<dbReference type="GeneID" id="91534139"/>
<keyword evidence="9" id="KW-0472">Membrane</keyword>
<keyword evidence="5" id="KW-0735">Signal-anchor</keyword>
<evidence type="ECO:0000259" key="14">
    <source>
        <dbReference type="Pfam" id="PF01370"/>
    </source>
</evidence>
<comment type="subcellular location">
    <subcellularLocation>
        <location evidence="2">Golgi apparatus membrane</location>
        <topology evidence="2">Single-pass type II membrane protein</topology>
    </subcellularLocation>
    <subcellularLocation>
        <location evidence="12">Golgi apparatus</location>
        <location evidence="12">Golgi stack membrane</location>
    </subcellularLocation>
</comment>
<evidence type="ECO:0000256" key="11">
    <source>
        <dbReference type="ARBA" id="ARBA00023239"/>
    </source>
</evidence>
<dbReference type="GO" id="GO:0048040">
    <property type="term" value="F:UDP-glucuronate decarboxylase activity"/>
    <property type="evidence" value="ECO:0007669"/>
    <property type="project" value="TreeGrafter"/>
</dbReference>
<keyword evidence="3" id="KW-0812">Transmembrane</keyword>
<dbReference type="EMBL" id="SRRU01000013">
    <property type="protein sequence ID" value="TGN75300.1"/>
    <property type="molecule type" value="Genomic_DNA"/>
</dbReference>
<dbReference type="GO" id="GO:0005737">
    <property type="term" value="C:cytoplasm"/>
    <property type="evidence" value="ECO:0007669"/>
    <property type="project" value="TreeGrafter"/>
</dbReference>
<dbReference type="GO" id="GO:0033320">
    <property type="term" value="P:UDP-D-xylose biosynthetic process"/>
    <property type="evidence" value="ECO:0007669"/>
    <property type="project" value="UniProtKB-UniPathway"/>
</dbReference>
<evidence type="ECO:0000256" key="2">
    <source>
        <dbReference type="ARBA" id="ARBA00004323"/>
    </source>
</evidence>
<feature type="compositionally biased region" description="Low complexity" evidence="13">
    <location>
        <begin position="343"/>
        <end position="357"/>
    </location>
</feature>
<evidence type="ECO:0000256" key="8">
    <source>
        <dbReference type="ARBA" id="ARBA00023034"/>
    </source>
</evidence>
<organism evidence="15 16">
    <name type="scientific">Streptomyces griseoluteus</name>
    <dbReference type="NCBI Taxonomy" id="29306"/>
    <lineage>
        <taxon>Bacteria</taxon>
        <taxon>Bacillati</taxon>
        <taxon>Actinomycetota</taxon>
        <taxon>Actinomycetes</taxon>
        <taxon>Kitasatosporales</taxon>
        <taxon>Streptomycetaceae</taxon>
        <taxon>Streptomyces</taxon>
    </lineage>
</organism>
<dbReference type="CDD" id="cd05230">
    <property type="entry name" value="UGD_SDR_e"/>
    <property type="match status" value="1"/>
</dbReference>
<sequence>MRVAVTGGGGFLGSHLCAALLRRGDSVVCLDNFSTGDPENIAHLLSDPCFEFQHADVSEAVEVAGRVDAVAHLASPASPPDYLRRPLETLAVGSRGTENALRLALRHDARFILASTSEVYGDPLVHPQEEAYWGNVNSIGPRSVYDEAKRYAEAVSAAYRRTHHLDVGIARIFNTYGPRMRPHDGRVVSSFITQALTGEPLTIYGDGKQTRSFCFVDDLIRGLLALLDSCAMGPFNLGNPVEHTVSELAEIVLAMTGSTSEVKYLPLPVDDPTRRRPVITRAREVLGWEPEIDITEGLRRTVAYFRARPERLAASAAAIRGAQKETVPPAMVARGTGLEQSIPGPAAADTAVTPTAALRPSTLSG</sequence>
<dbReference type="GO" id="GO:0070403">
    <property type="term" value="F:NAD+ binding"/>
    <property type="evidence" value="ECO:0007669"/>
    <property type="project" value="InterPro"/>
</dbReference>
<dbReference type="InterPro" id="IPR036291">
    <property type="entry name" value="NAD(P)-bd_dom_sf"/>
</dbReference>
<keyword evidence="16" id="KW-1185">Reference proteome</keyword>
<gene>
    <name evidence="15" type="ORF">E5082_28935</name>
</gene>
<dbReference type="PANTHER" id="PTHR43078">
    <property type="entry name" value="UDP-GLUCURONIC ACID DECARBOXYLASE-RELATED"/>
    <property type="match status" value="1"/>
</dbReference>
<dbReference type="InterPro" id="IPR001509">
    <property type="entry name" value="Epimerase_deHydtase"/>
</dbReference>
<evidence type="ECO:0000256" key="12">
    <source>
        <dbReference type="ARBA" id="ARBA00037859"/>
    </source>
</evidence>
<name>A0A4Z1D0Y5_STRGP</name>
<dbReference type="GO" id="GO:0042732">
    <property type="term" value="P:D-xylose metabolic process"/>
    <property type="evidence" value="ECO:0007669"/>
    <property type="project" value="InterPro"/>
</dbReference>
<comment type="caution">
    <text evidence="15">The sequence shown here is derived from an EMBL/GenBank/DDBJ whole genome shotgun (WGS) entry which is preliminary data.</text>
</comment>
<keyword evidence="10" id="KW-0325">Glycoprotein</keyword>
<evidence type="ECO:0000256" key="9">
    <source>
        <dbReference type="ARBA" id="ARBA00023136"/>
    </source>
</evidence>
<evidence type="ECO:0000256" key="10">
    <source>
        <dbReference type="ARBA" id="ARBA00023180"/>
    </source>
</evidence>
<evidence type="ECO:0000256" key="13">
    <source>
        <dbReference type="SAM" id="MobiDB-lite"/>
    </source>
</evidence>
<comment type="cofactor">
    <cofactor evidence="1">
        <name>NAD(+)</name>
        <dbReference type="ChEBI" id="CHEBI:57540"/>
    </cofactor>
</comment>
<evidence type="ECO:0000256" key="6">
    <source>
        <dbReference type="ARBA" id="ARBA00022989"/>
    </source>
</evidence>
<reference evidence="15 16" key="1">
    <citation type="submission" date="2019-04" db="EMBL/GenBank/DDBJ databases">
        <title>Streptomyces sp. nov. Bv016 isolated from bark of Buahinia variegata.</title>
        <authorList>
            <person name="Kanchanasin P."/>
            <person name="Tanasupawat S."/>
            <person name="Yuki M."/>
            <person name="Kudo T."/>
        </authorList>
    </citation>
    <scope>NUCLEOTIDE SEQUENCE [LARGE SCALE GENOMIC DNA]</scope>
    <source>
        <strain evidence="15 16">JCM 4765</strain>
    </source>
</reference>
<dbReference type="PANTHER" id="PTHR43078:SF6">
    <property type="entry name" value="UDP-GLUCURONIC ACID DECARBOXYLASE 1"/>
    <property type="match status" value="1"/>
</dbReference>
<evidence type="ECO:0000256" key="1">
    <source>
        <dbReference type="ARBA" id="ARBA00001911"/>
    </source>
</evidence>
<dbReference type="InterPro" id="IPR044516">
    <property type="entry name" value="UXS-like"/>
</dbReference>
<evidence type="ECO:0000256" key="7">
    <source>
        <dbReference type="ARBA" id="ARBA00023027"/>
    </source>
</evidence>
<keyword evidence="11" id="KW-0456">Lyase</keyword>
<dbReference type="Proteomes" id="UP000298513">
    <property type="component" value="Unassembled WGS sequence"/>
</dbReference>
<dbReference type="FunFam" id="3.40.50.720:FF:000065">
    <property type="entry name" value="UDP-glucuronic acid decarboxylase 1"/>
    <property type="match status" value="1"/>
</dbReference>